<evidence type="ECO:0000259" key="2">
    <source>
        <dbReference type="PROSITE" id="PS51029"/>
    </source>
</evidence>
<feature type="region of interest" description="Disordered" evidence="1">
    <location>
        <begin position="215"/>
        <end position="237"/>
    </location>
</feature>
<dbReference type="Proteomes" id="UP001176940">
    <property type="component" value="Unassembled WGS sequence"/>
</dbReference>
<accession>A0ABN9LI63</accession>
<feature type="region of interest" description="Disordered" evidence="1">
    <location>
        <begin position="249"/>
        <end position="268"/>
    </location>
</feature>
<evidence type="ECO:0000256" key="1">
    <source>
        <dbReference type="SAM" id="MobiDB-lite"/>
    </source>
</evidence>
<feature type="domain" description="MADF" evidence="2">
    <location>
        <begin position="118"/>
        <end position="213"/>
    </location>
</feature>
<dbReference type="EMBL" id="CAUEEQ010019870">
    <property type="protein sequence ID" value="CAJ0942241.1"/>
    <property type="molecule type" value="Genomic_DNA"/>
</dbReference>
<keyword evidence="4" id="KW-1185">Reference proteome</keyword>
<feature type="compositionally biased region" description="Polar residues" evidence="1">
    <location>
        <begin position="441"/>
        <end position="453"/>
    </location>
</feature>
<feature type="region of interest" description="Disordered" evidence="1">
    <location>
        <begin position="429"/>
        <end position="455"/>
    </location>
</feature>
<organism evidence="3 4">
    <name type="scientific">Ranitomeya imitator</name>
    <name type="common">mimic poison frog</name>
    <dbReference type="NCBI Taxonomy" id="111125"/>
    <lineage>
        <taxon>Eukaryota</taxon>
        <taxon>Metazoa</taxon>
        <taxon>Chordata</taxon>
        <taxon>Craniata</taxon>
        <taxon>Vertebrata</taxon>
        <taxon>Euteleostomi</taxon>
        <taxon>Amphibia</taxon>
        <taxon>Batrachia</taxon>
        <taxon>Anura</taxon>
        <taxon>Neobatrachia</taxon>
        <taxon>Hyloidea</taxon>
        <taxon>Dendrobatidae</taxon>
        <taxon>Dendrobatinae</taxon>
        <taxon>Ranitomeya</taxon>
    </lineage>
</organism>
<dbReference type="PROSITE" id="PS51029">
    <property type="entry name" value="MADF"/>
    <property type="match status" value="1"/>
</dbReference>
<comment type="caution">
    <text evidence="3">The sequence shown here is derived from an EMBL/GenBank/DDBJ whole genome shotgun (WGS) entry which is preliminary data.</text>
</comment>
<evidence type="ECO:0000313" key="3">
    <source>
        <dbReference type="EMBL" id="CAJ0942241.1"/>
    </source>
</evidence>
<gene>
    <name evidence="3" type="ORF">RIMI_LOCUS9532856</name>
</gene>
<feature type="region of interest" description="Disordered" evidence="1">
    <location>
        <begin position="278"/>
        <end position="309"/>
    </location>
</feature>
<dbReference type="Pfam" id="PF10545">
    <property type="entry name" value="MADF_DNA_bdg"/>
    <property type="match status" value="1"/>
</dbReference>
<protein>
    <recommendedName>
        <fullName evidence="2">MADF domain-containing protein</fullName>
    </recommendedName>
</protein>
<evidence type="ECO:0000313" key="4">
    <source>
        <dbReference type="Proteomes" id="UP001176940"/>
    </source>
</evidence>
<dbReference type="InterPro" id="IPR006578">
    <property type="entry name" value="MADF-dom"/>
</dbReference>
<dbReference type="PANTHER" id="PTHR33395">
    <property type="entry name" value="TRANSCRIPTASE, PUTATIVE-RELATED-RELATED"/>
    <property type="match status" value="1"/>
</dbReference>
<proteinExistence type="predicted"/>
<sequence length="470" mass="52080">MVVDDEEKANILNTFFSTVFTVENEMLGEIPRNNENPILRVTNLTQEEVRNRLNKIKIDKSPGPDGIHPRVLRELSNVIDKPLFLIFRDSIATGSVPQDWRIANVVPIFKKGSKSEPGNYRPIEQHPEVWDRSSEKYKGAKRDAWPKIVTARFPEWPNLPTQQQTQILGDVKTRWRSVTDRYLKSLKSPSGSSPPRKRVPYGDQLQFILGSRSLRRTESNVCAQTPPDLNDGDTTVDSIGEEVQDSIMDSQESPGNMSMSGRSPEITDSLGEHDIAAHTTTSTSSDAGANSGGGVSRHMGMGAASARPVALKRTVQKKTKQVQIIEQLTTKTLNLLDNSSKQDEHDKFGSLLADRVRTLPRDKQQMFMTAVNCLFMAIDGTSTLPPAPQVMTGIFNLFSNPIMPPPPPPAAASQRYGQAATYRANHVDAYSGHTPVPSATGHRSSTPNSSVYSQPDLFTDLGYQPEYHQF</sequence>
<reference evidence="3" key="1">
    <citation type="submission" date="2023-07" db="EMBL/GenBank/DDBJ databases">
        <authorList>
            <person name="Stuckert A."/>
        </authorList>
    </citation>
    <scope>NUCLEOTIDE SEQUENCE</scope>
</reference>
<feature type="compositionally biased region" description="Low complexity" evidence="1">
    <location>
        <begin position="278"/>
        <end position="289"/>
    </location>
</feature>
<feature type="compositionally biased region" description="Polar residues" evidence="1">
    <location>
        <begin position="249"/>
        <end position="261"/>
    </location>
</feature>
<dbReference type="PANTHER" id="PTHR33395:SF22">
    <property type="entry name" value="REVERSE TRANSCRIPTASE DOMAIN-CONTAINING PROTEIN"/>
    <property type="match status" value="1"/>
</dbReference>
<name>A0ABN9LI63_9NEOB</name>